<sequence>MKKWLLAGAAALLISALSTPSFAEYKAEHRGGTIRLLSRSAGGTLDPHINYTLQYWQLYQPTYDGLVTFKKAAGAEGFKIVADLAEEVPKPENDGKTYVFKLRKGIKFSDGRDLGVKDVVASFQRIYKVSSPTSGSFFSGIVGADKCLAEPAKCTLDGGVVADEANNTVTINLTQPDAEFFYKLGLPHAVILPADAPTQDAGSVPIPGTGPYMFSSYDPNKALVMERNPHFKVWSEEAQPDGYPDKVQYDFGLSEEAAVTAIQNGEADWLFDEIPADRLAEIGTKNKDQVHVTPLTAWWYLPMNTRLAPFDNEKARQAVSYAIDRNALVKIFGGKVLAAPVCQVLPPGFPGHEPYCPFTKDPGAKWSAPDMEKAKKLVEESGTKGQKVTIIAEDKAISKAVGVYLQSVLTDLGYDAEVKPIATNIQFTYIQNTNNKVQMSITQWYQDYPAASDFLYVLFGCESFREGSDSSVNISGFCDKEINDKMKAALALGVTDQAAADKMWTEIDKAVTDKAPAAALFTPKHLDFVSKRVGNFQFNSQYYWMVTQSWVQ</sequence>
<proteinExistence type="predicted"/>
<accession>A0ACC5R391</accession>
<evidence type="ECO:0000313" key="1">
    <source>
        <dbReference type="EMBL" id="MBK1867104.1"/>
    </source>
</evidence>
<gene>
    <name evidence="1" type="ORF">JHL16_12180</name>
</gene>
<evidence type="ECO:0000313" key="2">
    <source>
        <dbReference type="Proteomes" id="UP000616151"/>
    </source>
</evidence>
<comment type="caution">
    <text evidence="1">The sequence shown here is derived from an EMBL/GenBank/DDBJ whole genome shotgun (WGS) entry which is preliminary data.</text>
</comment>
<reference evidence="1" key="1">
    <citation type="submission" date="2021-01" db="EMBL/GenBank/DDBJ databases">
        <authorList>
            <person name="Sun Q."/>
        </authorList>
    </citation>
    <scope>NUCLEOTIDE SEQUENCE</scope>
    <source>
        <strain evidence="1">YIM B02566</strain>
    </source>
</reference>
<name>A0ACC5R391_9HYPH</name>
<protein>
    <submittedName>
        <fullName evidence="1">ABC transporter substrate-binding protein</fullName>
    </submittedName>
</protein>
<keyword evidence="2" id="KW-1185">Reference proteome</keyword>
<dbReference type="EMBL" id="JAENHL010000007">
    <property type="protein sequence ID" value="MBK1867104.1"/>
    <property type="molecule type" value="Genomic_DNA"/>
</dbReference>
<organism evidence="1 2">
    <name type="scientific">Taklimakanibacter albus</name>
    <dbReference type="NCBI Taxonomy" id="2800327"/>
    <lineage>
        <taxon>Bacteria</taxon>
        <taxon>Pseudomonadati</taxon>
        <taxon>Pseudomonadota</taxon>
        <taxon>Alphaproteobacteria</taxon>
        <taxon>Hyphomicrobiales</taxon>
        <taxon>Aestuariivirgaceae</taxon>
        <taxon>Taklimakanibacter</taxon>
    </lineage>
</organism>
<dbReference type="Proteomes" id="UP000616151">
    <property type="component" value="Unassembled WGS sequence"/>
</dbReference>